<evidence type="ECO:0000256" key="4">
    <source>
        <dbReference type="ARBA" id="ARBA00022692"/>
    </source>
</evidence>
<evidence type="ECO:0000259" key="10">
    <source>
        <dbReference type="SMART" id="SM00563"/>
    </source>
</evidence>
<reference evidence="11" key="1">
    <citation type="submission" date="2018-03" db="EMBL/GenBank/DDBJ databases">
        <authorList>
            <person name="Guldener U."/>
        </authorList>
    </citation>
    <scope>NUCLEOTIDE SEQUENCE</scope>
</reference>
<dbReference type="EMBL" id="ONZQ02000002">
    <property type="protein sequence ID" value="SPN98788.1"/>
    <property type="molecule type" value="Genomic_DNA"/>
</dbReference>
<keyword evidence="8" id="KW-0012">Acyltransferase</keyword>
<dbReference type="GO" id="GO:0016020">
    <property type="term" value="C:membrane"/>
    <property type="evidence" value="ECO:0007669"/>
    <property type="project" value="UniProtKB-SubCell"/>
</dbReference>
<evidence type="ECO:0000313" key="12">
    <source>
        <dbReference type="Proteomes" id="UP001187682"/>
    </source>
</evidence>
<keyword evidence="3" id="KW-0808">Transferase</keyword>
<organism evidence="11 12">
    <name type="scientific">Cephalotrichum gorgonifer</name>
    <dbReference type="NCBI Taxonomy" id="2041049"/>
    <lineage>
        <taxon>Eukaryota</taxon>
        <taxon>Fungi</taxon>
        <taxon>Dikarya</taxon>
        <taxon>Ascomycota</taxon>
        <taxon>Pezizomycotina</taxon>
        <taxon>Sordariomycetes</taxon>
        <taxon>Hypocreomycetidae</taxon>
        <taxon>Microascales</taxon>
        <taxon>Microascaceae</taxon>
        <taxon>Cephalotrichum</taxon>
    </lineage>
</organism>
<dbReference type="Proteomes" id="UP001187682">
    <property type="component" value="Unassembled WGS sequence"/>
</dbReference>
<gene>
    <name evidence="11" type="ORF">DNG_01829</name>
</gene>
<comment type="similarity">
    <text evidence="2">Belongs to the 1-acyl-sn-glycerol-3-phosphate acyltransferase family.</text>
</comment>
<dbReference type="GO" id="GO:0016746">
    <property type="term" value="F:acyltransferase activity"/>
    <property type="evidence" value="ECO:0007669"/>
    <property type="project" value="UniProtKB-KW"/>
</dbReference>
<dbReference type="GO" id="GO:0006629">
    <property type="term" value="P:lipid metabolic process"/>
    <property type="evidence" value="ECO:0007669"/>
    <property type="project" value="UniProtKB-KW"/>
</dbReference>
<comment type="caution">
    <text evidence="11">The sequence shown here is derived from an EMBL/GenBank/DDBJ whole genome shotgun (WGS) entry which is preliminary data.</text>
</comment>
<evidence type="ECO:0000256" key="6">
    <source>
        <dbReference type="ARBA" id="ARBA00023098"/>
    </source>
</evidence>
<sequence>MEKFSQFRDRGSGISPFIPVPTETSLASKLLHATLFFCRLPFLLGYATVYFLFLEYLPLPAAARKLLLWGFMCIPGIWWVDLQMDGVRRGHLAEQPPDRIPHPGSVIAANFTSPIDPLYLAAIFDPVFTISYPRTRQLRQVSLLGAILHALSPVVLAPPPGAHLTDLGALLAKHPGRVIAVFPECSTTNGKGILPPSPSLLTTPAGTHIFPVSIRYSPADVTTPVPKRWIPFLWAFLSQPTICVRVRIAEGTTNTALNGVATGVSSSVDASAAPVQKMSAEERAVLDRVSEALARLGRSRRVGLSLEDKARFVEAWNGKTVKR</sequence>
<evidence type="ECO:0000256" key="1">
    <source>
        <dbReference type="ARBA" id="ARBA00004370"/>
    </source>
</evidence>
<accession>A0AAE8MSA3</accession>
<dbReference type="SMART" id="SM00563">
    <property type="entry name" value="PlsC"/>
    <property type="match status" value="1"/>
</dbReference>
<keyword evidence="5 9" id="KW-1133">Transmembrane helix</keyword>
<keyword evidence="4 9" id="KW-0812">Transmembrane</keyword>
<evidence type="ECO:0000256" key="3">
    <source>
        <dbReference type="ARBA" id="ARBA00022679"/>
    </source>
</evidence>
<protein>
    <submittedName>
        <fullName evidence="11">Related to vacuolar protein sorting protein Vps66</fullName>
    </submittedName>
</protein>
<dbReference type="SUPFAM" id="SSF69593">
    <property type="entry name" value="Glycerol-3-phosphate (1)-acyltransferase"/>
    <property type="match status" value="1"/>
</dbReference>
<proteinExistence type="inferred from homology"/>
<keyword evidence="12" id="KW-1185">Reference proteome</keyword>
<evidence type="ECO:0000256" key="8">
    <source>
        <dbReference type="ARBA" id="ARBA00023315"/>
    </source>
</evidence>
<evidence type="ECO:0000313" key="11">
    <source>
        <dbReference type="EMBL" id="SPN98788.1"/>
    </source>
</evidence>
<dbReference type="PANTHER" id="PTHR23063:SF60">
    <property type="entry name" value="LYSOPHOSPHATIDIC ACID:OLEOYL-COA ACYLTRANSFERASE 1"/>
    <property type="match status" value="1"/>
</dbReference>
<keyword evidence="7 9" id="KW-0472">Membrane</keyword>
<dbReference type="PANTHER" id="PTHR23063">
    <property type="entry name" value="PHOSPHOLIPID ACYLTRANSFERASE"/>
    <property type="match status" value="1"/>
</dbReference>
<evidence type="ECO:0000256" key="5">
    <source>
        <dbReference type="ARBA" id="ARBA00022989"/>
    </source>
</evidence>
<evidence type="ECO:0000256" key="7">
    <source>
        <dbReference type="ARBA" id="ARBA00023136"/>
    </source>
</evidence>
<dbReference type="AlphaFoldDB" id="A0AAE8MSA3"/>
<comment type="subcellular location">
    <subcellularLocation>
        <location evidence="1">Membrane</location>
    </subcellularLocation>
</comment>
<feature type="domain" description="Phospholipid/glycerol acyltransferase" evidence="10">
    <location>
        <begin position="105"/>
        <end position="217"/>
    </location>
</feature>
<name>A0AAE8MSA3_9PEZI</name>
<feature type="transmembrane region" description="Helical" evidence="9">
    <location>
        <begin position="36"/>
        <end position="54"/>
    </location>
</feature>
<dbReference type="InterPro" id="IPR002123">
    <property type="entry name" value="Plipid/glycerol_acylTrfase"/>
</dbReference>
<evidence type="ECO:0000256" key="2">
    <source>
        <dbReference type="ARBA" id="ARBA00008655"/>
    </source>
</evidence>
<keyword evidence="6" id="KW-0443">Lipid metabolism</keyword>
<evidence type="ECO:0000256" key="9">
    <source>
        <dbReference type="SAM" id="Phobius"/>
    </source>
</evidence>
<dbReference type="Pfam" id="PF01553">
    <property type="entry name" value="Acyltransferase"/>
    <property type="match status" value="1"/>
</dbReference>